<dbReference type="InterPro" id="IPR002509">
    <property type="entry name" value="NODB_dom"/>
</dbReference>
<dbReference type="AlphaFoldDB" id="A0A150WP84"/>
<proteinExistence type="predicted"/>
<evidence type="ECO:0000259" key="4">
    <source>
        <dbReference type="PROSITE" id="PS51677"/>
    </source>
</evidence>
<dbReference type="Proteomes" id="UP000075320">
    <property type="component" value="Unassembled WGS sequence"/>
</dbReference>
<comment type="caution">
    <text evidence="5">The sequence shown here is derived from an EMBL/GenBank/DDBJ whole genome shotgun (WGS) entry which is preliminary data.</text>
</comment>
<evidence type="ECO:0000256" key="2">
    <source>
        <dbReference type="ARBA" id="ARBA00022801"/>
    </source>
</evidence>
<dbReference type="PROSITE" id="PS51257">
    <property type="entry name" value="PROKAR_LIPOPROTEIN"/>
    <property type="match status" value="1"/>
</dbReference>
<dbReference type="OrthoDB" id="5288648at2"/>
<keyword evidence="2" id="KW-0378">Hydrolase</keyword>
<evidence type="ECO:0000313" key="5">
    <source>
        <dbReference type="EMBL" id="KYG66109.1"/>
    </source>
</evidence>
<dbReference type="CDD" id="cd10917">
    <property type="entry name" value="CE4_NodB_like_6s_7s"/>
    <property type="match status" value="1"/>
</dbReference>
<dbReference type="GO" id="GO:0016810">
    <property type="term" value="F:hydrolase activity, acting on carbon-nitrogen (but not peptide) bonds"/>
    <property type="evidence" value="ECO:0007669"/>
    <property type="project" value="InterPro"/>
</dbReference>
<dbReference type="PROSITE" id="PS51677">
    <property type="entry name" value="NODB"/>
    <property type="match status" value="1"/>
</dbReference>
<dbReference type="EMBL" id="LUKE01000001">
    <property type="protein sequence ID" value="KYG66109.1"/>
    <property type="molecule type" value="Genomic_DNA"/>
</dbReference>
<dbReference type="Pfam" id="PF01522">
    <property type="entry name" value="Polysacc_deac_1"/>
    <property type="match status" value="1"/>
</dbReference>
<dbReference type="GO" id="GO:0046872">
    <property type="term" value="F:metal ion binding"/>
    <property type="evidence" value="ECO:0007669"/>
    <property type="project" value="UniProtKB-KW"/>
</dbReference>
<dbReference type="SUPFAM" id="SSF88713">
    <property type="entry name" value="Glycoside hydrolase/deacetylase"/>
    <property type="match status" value="1"/>
</dbReference>
<evidence type="ECO:0000256" key="1">
    <source>
        <dbReference type="ARBA" id="ARBA00022723"/>
    </source>
</evidence>
<dbReference type="PANTHER" id="PTHR10587">
    <property type="entry name" value="GLYCOSYL TRANSFERASE-RELATED"/>
    <property type="match status" value="1"/>
</dbReference>
<dbReference type="InterPro" id="IPR050248">
    <property type="entry name" value="Polysacc_deacetylase_ArnD"/>
</dbReference>
<dbReference type="PANTHER" id="PTHR10587:SF133">
    <property type="entry name" value="CHITIN DEACETYLASE 1-RELATED"/>
    <property type="match status" value="1"/>
</dbReference>
<organism evidence="5 6">
    <name type="scientific">Bdellovibrio bacteriovorus</name>
    <dbReference type="NCBI Taxonomy" id="959"/>
    <lineage>
        <taxon>Bacteria</taxon>
        <taxon>Pseudomonadati</taxon>
        <taxon>Bdellovibrionota</taxon>
        <taxon>Bdellovibrionia</taxon>
        <taxon>Bdellovibrionales</taxon>
        <taxon>Pseudobdellovibrionaceae</taxon>
        <taxon>Bdellovibrio</taxon>
    </lineage>
</organism>
<evidence type="ECO:0000313" key="6">
    <source>
        <dbReference type="Proteomes" id="UP000075320"/>
    </source>
</evidence>
<dbReference type="InterPro" id="IPR011330">
    <property type="entry name" value="Glyco_hydro/deAcase_b/a-brl"/>
</dbReference>
<feature type="domain" description="NodB homology" evidence="4">
    <location>
        <begin position="167"/>
        <end position="357"/>
    </location>
</feature>
<dbReference type="Gene3D" id="3.20.20.370">
    <property type="entry name" value="Glycoside hydrolase/deacetylase"/>
    <property type="match status" value="1"/>
</dbReference>
<keyword evidence="3" id="KW-0732">Signal</keyword>
<dbReference type="GO" id="GO:0005975">
    <property type="term" value="P:carbohydrate metabolic process"/>
    <property type="evidence" value="ECO:0007669"/>
    <property type="project" value="InterPro"/>
</dbReference>
<dbReference type="GO" id="GO:0016020">
    <property type="term" value="C:membrane"/>
    <property type="evidence" value="ECO:0007669"/>
    <property type="project" value="TreeGrafter"/>
</dbReference>
<feature type="chain" id="PRO_5007573436" evidence="3">
    <location>
        <begin position="20"/>
        <end position="379"/>
    </location>
</feature>
<reference evidence="5 6" key="1">
    <citation type="submission" date="2016-03" db="EMBL/GenBank/DDBJ databases">
        <authorList>
            <person name="Ploux O."/>
        </authorList>
    </citation>
    <scope>NUCLEOTIDE SEQUENCE [LARGE SCALE GENOMIC DNA]</scope>
    <source>
        <strain evidence="5 6">R0</strain>
    </source>
</reference>
<feature type="signal peptide" evidence="3">
    <location>
        <begin position="1"/>
        <end position="19"/>
    </location>
</feature>
<gene>
    <name evidence="5" type="ORF">AZI86_03325</name>
</gene>
<keyword evidence="6" id="KW-1185">Reference proteome</keyword>
<dbReference type="RefSeq" id="WP_061833675.1">
    <property type="nucleotide sequence ID" value="NZ_LUKE01000001.1"/>
</dbReference>
<evidence type="ECO:0000256" key="3">
    <source>
        <dbReference type="SAM" id="SignalP"/>
    </source>
</evidence>
<keyword evidence="1" id="KW-0479">Metal-binding</keyword>
<name>A0A150WP84_BDEBC</name>
<sequence length="379" mass="42218">MKNALLKFGVSVLAASTLAACQNNFEVSQNVKQAVLDNHSATNLLEWESSPSNPEILFEKWNAAVKNGEISEQDMSAKICAGLSSLSALELTLFENEIKKSENQYLVAPCKQALQKKLDDHYVSERAGLTVNVAQKDWSAGFRFPDNIQKRDTSMGYFAWSGDVAPKEIVLTFDDGPSNEHTESILKSLKEVNAKAIFFNQGKNALVNPQIVKKIAAEGHSIGSHSMSHACLASNAICQSKNGHMLTFEEATNEIRGAHQVIHGILGWVDPFFRFPYGEASPQLKDFLKTSQVGEFAWNMDSEDWRATSNEQLLNKALSEVARAGRGIILFHDIQRRTAEIMPQFLKEVYSRGYNIVLLQPADLQSRYNSKLVRKPNQP</sequence>
<protein>
    <submittedName>
        <fullName evidence="5">Polysaccharide deacetylase</fullName>
    </submittedName>
</protein>
<accession>A0A150WP84</accession>